<dbReference type="Proteomes" id="UP000184334">
    <property type="component" value="Unassembled WGS sequence"/>
</dbReference>
<sequence>MGNIRFLYKYTKGHRGRLTISMTMMIILSYVSIMPAKYYKEAMDNGILAGDYEYLKKVCMILIGIYVLKSILNYITSKIFIISSQSIIFEIKKNLLKRVLKLPMTFFEGKETGYIMARVGETDKLQILFSQQTFKILISIIEFIIVLYILMKYNIKLTLIALAIMPLYYIVTGKFMGNISKISMELMEKGAKMNGKLEESISGIEEVKNLNIEEKESKKNIDYNKEFVKTAIKQGVLYSIGMELLTLISAIAGIIVLLYAGKDIIFSGFTVGGYIAFANYIGKLYAPVIQLGTTTLTIQPALNSLKRVKEIMDELTEEERNKNGKEMTEEIKEIKMENIEFSYDRKTKVLKGINLEVKKGEKIILKGSNGSGKTTLMKLLLGIYDGYNGKIIINGKNQKEIDIKSLRERFGIVSQKIFLFNDTIKNNITYSSKEIKEEKYKEILEKSELEKLIKKFPLKDNHMRLDPRKLDKK</sequence>
<reference evidence="7" key="1">
    <citation type="submission" date="2016-11" db="EMBL/GenBank/DDBJ databases">
        <authorList>
            <person name="Varghese N."/>
            <person name="Submissions S."/>
        </authorList>
    </citation>
    <scope>NUCLEOTIDE SEQUENCE [LARGE SCALE GENOMIC DNA]</scope>
    <source>
        <strain evidence="7">DSM 16785</strain>
    </source>
</reference>
<dbReference type="PANTHER" id="PTHR43394:SF1">
    <property type="entry name" value="ATP-BINDING CASSETTE SUB-FAMILY B MEMBER 10, MITOCHONDRIAL"/>
    <property type="match status" value="1"/>
</dbReference>
<dbReference type="AlphaFoldDB" id="A0A1M5AA87"/>
<dbReference type="EMBL" id="FQUI01000056">
    <property type="protein sequence ID" value="SHF27173.1"/>
    <property type="molecule type" value="Genomic_DNA"/>
</dbReference>
<dbReference type="CDD" id="cd07346">
    <property type="entry name" value="ABC_6TM_exporters"/>
    <property type="match status" value="1"/>
</dbReference>
<dbReference type="InterPro" id="IPR027417">
    <property type="entry name" value="P-loop_NTPase"/>
</dbReference>
<dbReference type="InterPro" id="IPR011527">
    <property type="entry name" value="ABC1_TM_dom"/>
</dbReference>
<protein>
    <submittedName>
        <fullName evidence="7">ABC-type multidrug transport system, ATPase and permease component</fullName>
    </submittedName>
</protein>
<feature type="transmembrane region" description="Helical" evidence="5">
    <location>
        <begin position="157"/>
        <end position="177"/>
    </location>
</feature>
<dbReference type="PANTHER" id="PTHR43394">
    <property type="entry name" value="ATP-DEPENDENT PERMEASE MDL1, MITOCHONDRIAL"/>
    <property type="match status" value="1"/>
</dbReference>
<dbReference type="InterPro" id="IPR039421">
    <property type="entry name" value="Type_1_exporter"/>
</dbReference>
<evidence type="ECO:0000313" key="8">
    <source>
        <dbReference type="Proteomes" id="UP000184334"/>
    </source>
</evidence>
<dbReference type="GO" id="GO:0005886">
    <property type="term" value="C:plasma membrane"/>
    <property type="evidence" value="ECO:0007669"/>
    <property type="project" value="UniProtKB-SubCell"/>
</dbReference>
<dbReference type="GO" id="GO:0005524">
    <property type="term" value="F:ATP binding"/>
    <property type="evidence" value="ECO:0007669"/>
    <property type="project" value="InterPro"/>
</dbReference>
<gene>
    <name evidence="7" type="ORF">SAMN02745164_02139</name>
</gene>
<dbReference type="GO" id="GO:0015421">
    <property type="term" value="F:ABC-type oligopeptide transporter activity"/>
    <property type="evidence" value="ECO:0007669"/>
    <property type="project" value="TreeGrafter"/>
</dbReference>
<evidence type="ECO:0000259" key="6">
    <source>
        <dbReference type="PROSITE" id="PS50929"/>
    </source>
</evidence>
<dbReference type="Pfam" id="PF00005">
    <property type="entry name" value="ABC_tran"/>
    <property type="match status" value="1"/>
</dbReference>
<dbReference type="InterPro" id="IPR036640">
    <property type="entry name" value="ABC1_TM_sf"/>
</dbReference>
<dbReference type="RefSeq" id="WP_072866017.1">
    <property type="nucleotide sequence ID" value="NZ_FQUI01000056.1"/>
</dbReference>
<feature type="transmembrane region" description="Helical" evidence="5">
    <location>
        <begin position="54"/>
        <end position="75"/>
    </location>
</feature>
<dbReference type="OrthoDB" id="40044at2"/>
<organism evidence="7 8">
    <name type="scientific">Marinitoga hydrogenitolerans (strain DSM 16785 / JCM 12826 / AT1271)</name>
    <dbReference type="NCBI Taxonomy" id="1122195"/>
    <lineage>
        <taxon>Bacteria</taxon>
        <taxon>Thermotogati</taxon>
        <taxon>Thermotogota</taxon>
        <taxon>Thermotogae</taxon>
        <taxon>Petrotogales</taxon>
        <taxon>Petrotogaceae</taxon>
        <taxon>Marinitoga</taxon>
    </lineage>
</organism>
<keyword evidence="8" id="KW-1185">Reference proteome</keyword>
<dbReference type="SUPFAM" id="SSF52540">
    <property type="entry name" value="P-loop containing nucleoside triphosphate hydrolases"/>
    <property type="match status" value="1"/>
</dbReference>
<dbReference type="Gene3D" id="3.40.50.300">
    <property type="entry name" value="P-loop containing nucleotide triphosphate hydrolases"/>
    <property type="match status" value="1"/>
</dbReference>
<dbReference type="InterPro" id="IPR003439">
    <property type="entry name" value="ABC_transporter-like_ATP-bd"/>
</dbReference>
<dbReference type="Gene3D" id="1.20.1560.10">
    <property type="entry name" value="ABC transporter type 1, transmembrane domain"/>
    <property type="match status" value="1"/>
</dbReference>
<feature type="transmembrane region" description="Helical" evidence="5">
    <location>
        <begin position="134"/>
        <end position="151"/>
    </location>
</feature>
<comment type="caution">
    <text evidence="7">The sequence shown here is derived from an EMBL/GenBank/DDBJ whole genome shotgun (WGS) entry which is preliminary data.</text>
</comment>
<keyword evidence="2 5" id="KW-0812">Transmembrane</keyword>
<evidence type="ECO:0000256" key="1">
    <source>
        <dbReference type="ARBA" id="ARBA00004651"/>
    </source>
</evidence>
<dbReference type="PROSITE" id="PS50929">
    <property type="entry name" value="ABC_TM1F"/>
    <property type="match status" value="1"/>
</dbReference>
<evidence type="ECO:0000313" key="7">
    <source>
        <dbReference type="EMBL" id="SHF27173.1"/>
    </source>
</evidence>
<dbReference type="GO" id="GO:0016887">
    <property type="term" value="F:ATP hydrolysis activity"/>
    <property type="evidence" value="ECO:0007669"/>
    <property type="project" value="InterPro"/>
</dbReference>
<evidence type="ECO:0000256" key="3">
    <source>
        <dbReference type="ARBA" id="ARBA00022989"/>
    </source>
</evidence>
<feature type="transmembrane region" description="Helical" evidence="5">
    <location>
        <begin position="20"/>
        <end position="39"/>
    </location>
</feature>
<feature type="transmembrane region" description="Helical" evidence="5">
    <location>
        <begin position="235"/>
        <end position="258"/>
    </location>
</feature>
<feature type="transmembrane region" description="Helical" evidence="5">
    <location>
        <begin position="264"/>
        <end position="282"/>
    </location>
</feature>
<evidence type="ECO:0000256" key="2">
    <source>
        <dbReference type="ARBA" id="ARBA00022692"/>
    </source>
</evidence>
<dbReference type="Pfam" id="PF00664">
    <property type="entry name" value="ABC_membrane"/>
    <property type="match status" value="1"/>
</dbReference>
<accession>A0A1M5AA87</accession>
<evidence type="ECO:0000256" key="5">
    <source>
        <dbReference type="SAM" id="Phobius"/>
    </source>
</evidence>
<proteinExistence type="predicted"/>
<evidence type="ECO:0000256" key="4">
    <source>
        <dbReference type="ARBA" id="ARBA00023136"/>
    </source>
</evidence>
<keyword evidence="3 5" id="KW-1133">Transmembrane helix</keyword>
<comment type="subcellular location">
    <subcellularLocation>
        <location evidence="1">Cell membrane</location>
        <topology evidence="1">Multi-pass membrane protein</topology>
    </subcellularLocation>
</comment>
<keyword evidence="4 5" id="KW-0472">Membrane</keyword>
<name>A0A1M5AA87_MARH1</name>
<dbReference type="STRING" id="1122195.SAMN02745164_02139"/>
<feature type="domain" description="ABC transmembrane type-1" evidence="6">
    <location>
        <begin position="20"/>
        <end position="299"/>
    </location>
</feature>
<dbReference type="SUPFAM" id="SSF90123">
    <property type="entry name" value="ABC transporter transmembrane region"/>
    <property type="match status" value="1"/>
</dbReference>